<protein>
    <recommendedName>
        <fullName evidence="3">Nucleotidyl transferase AbiEii/AbiGii toxin family protein</fullName>
    </recommendedName>
</protein>
<dbReference type="Pfam" id="PF08843">
    <property type="entry name" value="AbiEii"/>
    <property type="match status" value="1"/>
</dbReference>
<dbReference type="InterPro" id="IPR014942">
    <property type="entry name" value="AbiEii"/>
</dbReference>
<dbReference type="Gene3D" id="3.10.450.620">
    <property type="entry name" value="JHP933, nucleotidyltransferase-like core domain"/>
    <property type="match status" value="1"/>
</dbReference>
<name>A0A0G1C4T6_9BACT</name>
<evidence type="ECO:0000313" key="1">
    <source>
        <dbReference type="EMBL" id="KKS80660.1"/>
    </source>
</evidence>
<evidence type="ECO:0000313" key="2">
    <source>
        <dbReference type="Proteomes" id="UP000034213"/>
    </source>
</evidence>
<comment type="caution">
    <text evidence="1">The sequence shown here is derived from an EMBL/GenBank/DDBJ whole genome shotgun (WGS) entry which is preliminary data.</text>
</comment>
<reference evidence="1 2" key="1">
    <citation type="journal article" date="2015" name="Nature">
        <title>rRNA introns, odd ribosomes, and small enigmatic genomes across a large radiation of phyla.</title>
        <authorList>
            <person name="Brown C.T."/>
            <person name="Hug L.A."/>
            <person name="Thomas B.C."/>
            <person name="Sharon I."/>
            <person name="Castelle C.J."/>
            <person name="Singh A."/>
            <person name="Wilkins M.J."/>
            <person name="Williams K.H."/>
            <person name="Banfield J.F."/>
        </authorList>
    </citation>
    <scope>NUCLEOTIDE SEQUENCE [LARGE SCALE GENOMIC DNA]</scope>
</reference>
<dbReference type="EMBL" id="LCEW01000001">
    <property type="protein sequence ID" value="KKS80660.1"/>
    <property type="molecule type" value="Genomic_DNA"/>
</dbReference>
<organism evidence="1 2">
    <name type="scientific">Candidatus Beckwithbacteria bacterium GW2011_GWA2_43_10</name>
    <dbReference type="NCBI Taxonomy" id="1618369"/>
    <lineage>
        <taxon>Bacteria</taxon>
        <taxon>Candidatus Beckwithiibacteriota</taxon>
    </lineage>
</organism>
<dbReference type="STRING" id="1618369.UV54_C0001G0010"/>
<evidence type="ECO:0008006" key="3">
    <source>
        <dbReference type="Google" id="ProtNLM"/>
    </source>
</evidence>
<sequence>MGLIVRQISEAINGSFYGRSSPEFRRILAKDYFIAHFLYFIYNHKDYRRLVFYGGTCNRVIYDLPRISEDIDLDNSEGINLDKLAADLAEFTRHELKIDGADVHCQKGELGIARWTVRLPVMKELGLSPNRSEKLHLKIEISRHNQEKTIKRTPILRHGRTMVIRHFDEASLFAGKIIACLERMRIKGRDFFDLIWFMQRRVMPNEIKLAKDGKKPYTIKSVMAALTKKIKTVRREDLLIDLMPLFSEKIFVEEWVKNFKDFFARYAAFYKTAA</sequence>
<gene>
    <name evidence="1" type="ORF">UV54_C0001G0010</name>
</gene>
<proteinExistence type="predicted"/>
<accession>A0A0G1C4T6</accession>
<dbReference type="Proteomes" id="UP000034213">
    <property type="component" value="Unassembled WGS sequence"/>
</dbReference>
<dbReference type="AlphaFoldDB" id="A0A0G1C4T6"/>